<name>A0A2P2CA37_9ZZZZ</name>
<proteinExistence type="predicted"/>
<evidence type="ECO:0000313" key="1">
    <source>
        <dbReference type="EMBL" id="CUR57752.1"/>
    </source>
</evidence>
<sequence>MTAPDDVVLSLPFGCAWVSDSLYRQVSEPDPFLGDLAELADVLGGTRVEVDGWDEALASAWAKVVGSDPAVVEWASAYRDARGSSDLVVSFSDATRVVGRKARDYFSVTYPAHLLLGQEDRVAAMRRAIVTILDRHVRGAELGVPPLSEVYAAA</sequence>
<gene>
    <name evidence="1" type="ORF">NOCA1130200</name>
</gene>
<protein>
    <submittedName>
        <fullName evidence="1">Uncharacterized protein</fullName>
    </submittedName>
</protein>
<accession>A0A2P2CA37</accession>
<dbReference type="AlphaFoldDB" id="A0A2P2CA37"/>
<organism evidence="1">
    <name type="scientific">metagenome</name>
    <dbReference type="NCBI Taxonomy" id="256318"/>
    <lineage>
        <taxon>unclassified sequences</taxon>
        <taxon>metagenomes</taxon>
    </lineage>
</organism>
<reference evidence="1" key="1">
    <citation type="submission" date="2015-08" db="EMBL/GenBank/DDBJ databases">
        <authorList>
            <person name="Babu N.S."/>
            <person name="Beckwith C.J."/>
            <person name="Beseler K.G."/>
            <person name="Brison A."/>
            <person name="Carone J.V."/>
            <person name="Caskin T.P."/>
            <person name="Diamond M."/>
            <person name="Durham M.E."/>
            <person name="Foxe J.M."/>
            <person name="Go M."/>
            <person name="Henderson B.A."/>
            <person name="Jones I.B."/>
            <person name="McGettigan J.A."/>
            <person name="Micheletti S.J."/>
            <person name="Nasrallah M.E."/>
            <person name="Ortiz D."/>
            <person name="Piller C.R."/>
            <person name="Privatt S.R."/>
            <person name="Schneider S.L."/>
            <person name="Sharp S."/>
            <person name="Smith T.C."/>
            <person name="Stanton J.D."/>
            <person name="Ullery H.E."/>
            <person name="Wilson R.J."/>
            <person name="Serrano M.G."/>
            <person name="Buck G."/>
            <person name="Lee V."/>
            <person name="Wang Y."/>
            <person name="Carvalho R."/>
            <person name="Voegtly L."/>
            <person name="Shi R."/>
            <person name="Duckworth R."/>
            <person name="Johnson A."/>
            <person name="Loviza R."/>
            <person name="Walstead R."/>
            <person name="Shah Z."/>
            <person name="Kiflezghi M."/>
            <person name="Wade K."/>
            <person name="Ball S.L."/>
            <person name="Bradley K.W."/>
            <person name="Asai D.J."/>
            <person name="Bowman C.A."/>
            <person name="Russell D.A."/>
            <person name="Pope W.H."/>
            <person name="Jacobs-Sera D."/>
            <person name="Hendrix R.W."/>
            <person name="Hatfull G.F."/>
        </authorList>
    </citation>
    <scope>NUCLEOTIDE SEQUENCE</scope>
</reference>
<dbReference type="EMBL" id="CZKB01000005">
    <property type="protein sequence ID" value="CUR57752.1"/>
    <property type="molecule type" value="Genomic_DNA"/>
</dbReference>